<organism evidence="2 3">
    <name type="scientific">Halanaerobium saccharolyticum</name>
    <dbReference type="NCBI Taxonomy" id="43595"/>
    <lineage>
        <taxon>Bacteria</taxon>
        <taxon>Bacillati</taxon>
        <taxon>Bacillota</taxon>
        <taxon>Clostridia</taxon>
        <taxon>Halanaerobiales</taxon>
        <taxon>Halanaerobiaceae</taxon>
        <taxon>Halanaerobium</taxon>
    </lineage>
</organism>
<evidence type="ECO:0000313" key="2">
    <source>
        <dbReference type="EMBL" id="TDP88956.1"/>
    </source>
</evidence>
<feature type="transmembrane region" description="Helical" evidence="1">
    <location>
        <begin position="6"/>
        <end position="26"/>
    </location>
</feature>
<dbReference type="EMBL" id="SNXX01000028">
    <property type="protein sequence ID" value="TDP88956.1"/>
    <property type="molecule type" value="Genomic_DNA"/>
</dbReference>
<gene>
    <name evidence="2" type="ORF">C7957_12845</name>
</gene>
<proteinExistence type="predicted"/>
<sequence>MNSFILILPIIFIRYIFMGFISKDALERARYFPPTKGKEQSAFYVYQITILFLLI</sequence>
<evidence type="ECO:0000313" key="3">
    <source>
        <dbReference type="Proteomes" id="UP000295176"/>
    </source>
</evidence>
<evidence type="ECO:0000256" key="1">
    <source>
        <dbReference type="SAM" id="Phobius"/>
    </source>
</evidence>
<comment type="caution">
    <text evidence="2">The sequence shown here is derived from an EMBL/GenBank/DDBJ whole genome shotgun (WGS) entry which is preliminary data.</text>
</comment>
<keyword evidence="1" id="KW-0472">Membrane</keyword>
<dbReference type="Proteomes" id="UP000295176">
    <property type="component" value="Unassembled WGS sequence"/>
</dbReference>
<dbReference type="AlphaFoldDB" id="A0A4R6RSM7"/>
<name>A0A4R6RSM7_9FIRM</name>
<reference evidence="2 3" key="1">
    <citation type="submission" date="2019-03" db="EMBL/GenBank/DDBJ databases">
        <title>Subsurface microbial communities from deep shales in Ohio and West Virginia, USA.</title>
        <authorList>
            <person name="Wrighton K."/>
        </authorList>
    </citation>
    <scope>NUCLEOTIDE SEQUENCE [LARGE SCALE GENOMIC DNA]</scope>
    <source>
        <strain evidence="2 3">MSL 7</strain>
    </source>
</reference>
<accession>A0A4R6RSM7</accession>
<keyword evidence="1" id="KW-1133">Transmembrane helix</keyword>
<keyword evidence="1" id="KW-0812">Transmembrane</keyword>
<protein>
    <submittedName>
        <fullName evidence="2">Uncharacterized protein</fullName>
    </submittedName>
</protein>